<gene>
    <name evidence="1" type="primary">Nfu_g_1_024188</name>
</gene>
<sequence length="106" mass="11571">GSGWDLTSPQEKQHLPKIAGALLSLLHRASCATACVCGSPVAHQHRGNHFRGLWRPLSRSSAVVYPLWMNYTTFAASGKWKASLKIPLILLMICSNFCHQAKDTGA</sequence>
<reference evidence="1" key="1">
    <citation type="submission" date="2016-05" db="EMBL/GenBank/DDBJ databases">
        <authorList>
            <person name="Lavstsen T."/>
            <person name="Jespersen J.S."/>
        </authorList>
    </citation>
    <scope>NUCLEOTIDE SEQUENCE</scope>
    <source>
        <tissue evidence="1">Brain</tissue>
    </source>
</reference>
<organism evidence="1">
    <name type="scientific">Nothobranchius rachovii</name>
    <name type="common">bluefin notho</name>
    <dbReference type="NCBI Taxonomy" id="451742"/>
    <lineage>
        <taxon>Eukaryota</taxon>
        <taxon>Metazoa</taxon>
        <taxon>Chordata</taxon>
        <taxon>Craniata</taxon>
        <taxon>Vertebrata</taxon>
        <taxon>Euteleostomi</taxon>
        <taxon>Actinopterygii</taxon>
        <taxon>Neopterygii</taxon>
        <taxon>Teleostei</taxon>
        <taxon>Neoteleostei</taxon>
        <taxon>Acanthomorphata</taxon>
        <taxon>Ovalentaria</taxon>
        <taxon>Atherinomorphae</taxon>
        <taxon>Cyprinodontiformes</taxon>
        <taxon>Nothobranchiidae</taxon>
        <taxon>Nothobranchius</taxon>
    </lineage>
</organism>
<evidence type="ECO:0000313" key="1">
    <source>
        <dbReference type="EMBL" id="SBS15883.1"/>
    </source>
</evidence>
<name>A0A1A8SD70_9TELE</name>
<protein>
    <submittedName>
        <fullName evidence="1">Uncharacterized protein</fullName>
    </submittedName>
</protein>
<reference evidence="1" key="2">
    <citation type="submission" date="2016-06" db="EMBL/GenBank/DDBJ databases">
        <title>The genome of a short-lived fish provides insights into sex chromosome evolution and the genetic control of aging.</title>
        <authorList>
            <person name="Reichwald K."/>
            <person name="Felder M."/>
            <person name="Petzold A."/>
            <person name="Koch P."/>
            <person name="Groth M."/>
            <person name="Platzer M."/>
        </authorList>
    </citation>
    <scope>NUCLEOTIDE SEQUENCE</scope>
    <source>
        <tissue evidence="1">Brain</tissue>
    </source>
</reference>
<accession>A0A1A8SD70</accession>
<feature type="non-terminal residue" evidence="1">
    <location>
        <position position="1"/>
    </location>
</feature>
<dbReference type="AlphaFoldDB" id="A0A1A8SD70"/>
<dbReference type="EMBL" id="HAEI01013414">
    <property type="protein sequence ID" value="SBS15883.1"/>
    <property type="molecule type" value="Transcribed_RNA"/>
</dbReference>
<proteinExistence type="predicted"/>